<gene>
    <name evidence="3" type="ORF">NCTC13832_00966</name>
    <name evidence="2" type="ORF">TP70_08495</name>
</gene>
<proteinExistence type="predicted"/>
<accession>A0A0D6XQZ9</accession>
<dbReference type="Gene3D" id="2.60.120.10">
    <property type="entry name" value="Jelly Rolls"/>
    <property type="match status" value="1"/>
</dbReference>
<evidence type="ECO:0000313" key="3">
    <source>
        <dbReference type="EMBL" id="SUM57292.1"/>
    </source>
</evidence>
<evidence type="ECO:0000313" key="5">
    <source>
        <dbReference type="Proteomes" id="UP000254100"/>
    </source>
</evidence>
<dbReference type="EMBL" id="UHDT01000001">
    <property type="protein sequence ID" value="SUM57292.1"/>
    <property type="molecule type" value="Genomic_DNA"/>
</dbReference>
<feature type="domain" description="Cupin type-2" evidence="1">
    <location>
        <begin position="46"/>
        <end position="106"/>
    </location>
</feature>
<dbReference type="InterPro" id="IPR011051">
    <property type="entry name" value="RmlC_Cupin_sf"/>
</dbReference>
<reference evidence="2 4" key="1">
    <citation type="submission" date="2015-01" db="EMBL/GenBank/DDBJ databases">
        <authorList>
            <person name="Guo J."/>
        </authorList>
    </citation>
    <scope>NUCLEOTIDE SEQUENCE [LARGE SCALE GENOMIC DNA]</scope>
    <source>
        <strain evidence="2 4">DSM 22147</strain>
    </source>
</reference>
<dbReference type="Proteomes" id="UP000254100">
    <property type="component" value="Unassembled WGS sequence"/>
</dbReference>
<dbReference type="PANTHER" id="PTHR43698:SF1">
    <property type="entry name" value="BLL4564 PROTEIN"/>
    <property type="match status" value="1"/>
</dbReference>
<dbReference type="RefSeq" id="WP_044360978.1">
    <property type="nucleotide sequence ID" value="NZ_JXWY01000063.1"/>
</dbReference>
<organism evidence="3 5">
    <name type="scientific">Staphylococcus microti</name>
    <dbReference type="NCBI Taxonomy" id="569857"/>
    <lineage>
        <taxon>Bacteria</taxon>
        <taxon>Bacillati</taxon>
        <taxon>Bacillota</taxon>
        <taxon>Bacilli</taxon>
        <taxon>Bacillales</taxon>
        <taxon>Staphylococcaceae</taxon>
        <taxon>Staphylococcus</taxon>
    </lineage>
</organism>
<evidence type="ECO:0000313" key="4">
    <source>
        <dbReference type="Proteomes" id="UP000032366"/>
    </source>
</evidence>
<reference evidence="3 5" key="2">
    <citation type="submission" date="2018-06" db="EMBL/GenBank/DDBJ databases">
        <authorList>
            <consortium name="Pathogen Informatics"/>
            <person name="Doyle S."/>
        </authorList>
    </citation>
    <scope>NUCLEOTIDE SEQUENCE [LARGE SCALE GENOMIC DNA]</scope>
    <source>
        <strain evidence="3 5">NCTC13832</strain>
    </source>
</reference>
<evidence type="ECO:0000313" key="2">
    <source>
        <dbReference type="EMBL" id="KIX90263.1"/>
    </source>
</evidence>
<dbReference type="InterPro" id="IPR013096">
    <property type="entry name" value="Cupin_2"/>
</dbReference>
<dbReference type="Pfam" id="PF07883">
    <property type="entry name" value="Cupin_2"/>
    <property type="match status" value="1"/>
</dbReference>
<dbReference type="PANTHER" id="PTHR43698">
    <property type="entry name" value="RIBD C-TERMINAL DOMAIN CONTAINING PROTEIN"/>
    <property type="match status" value="1"/>
</dbReference>
<name>A0A0D6XQZ9_9STAP</name>
<dbReference type="InterPro" id="IPR014710">
    <property type="entry name" value="RmlC-like_jellyroll"/>
</dbReference>
<protein>
    <submittedName>
        <fullName evidence="2 3">Transcriptional regulator</fullName>
    </submittedName>
</protein>
<dbReference type="SUPFAM" id="SSF51182">
    <property type="entry name" value="RmlC-like cupins"/>
    <property type="match status" value="1"/>
</dbReference>
<evidence type="ECO:0000259" key="1">
    <source>
        <dbReference type="Pfam" id="PF07883"/>
    </source>
</evidence>
<dbReference type="AlphaFoldDB" id="A0A0D6XQZ9"/>
<dbReference type="CDD" id="cd02233">
    <property type="entry name" value="cupin_HNL-like"/>
    <property type="match status" value="1"/>
</dbReference>
<dbReference type="OrthoDB" id="9802489at2"/>
<keyword evidence="4" id="KW-1185">Reference proteome</keyword>
<dbReference type="Proteomes" id="UP000032366">
    <property type="component" value="Unassembled WGS sequence"/>
</dbReference>
<dbReference type="InterPro" id="IPR047263">
    <property type="entry name" value="HNL-like_cupin"/>
</dbReference>
<dbReference type="EMBL" id="JXWY01000063">
    <property type="protein sequence ID" value="KIX90263.1"/>
    <property type="molecule type" value="Genomic_DNA"/>
</dbReference>
<dbReference type="STRING" id="569857.TP70_08495"/>
<sequence>MKHEEVRNAPLFRLGEDNPYGDKFTGQSYLAMLAQAPDDSVSVGNVTFEPGCRNNWHVHLDGYQILLVTGGEGLYQEEGKPARLLKAGDVLVTDKGIKHWHGATKDAWFSHVAMTAGASEFYEPVSDEVYQSAHKEAL</sequence>